<evidence type="ECO:0000313" key="2">
    <source>
        <dbReference type="EMBL" id="GAA6144324.1"/>
    </source>
</evidence>
<name>A0ABP9ZW03_9GAMM</name>
<evidence type="ECO:0000313" key="3">
    <source>
        <dbReference type="Proteomes" id="UP001481413"/>
    </source>
</evidence>
<gene>
    <name evidence="2" type="ORF">NBRC116585_04410</name>
</gene>
<dbReference type="EMBL" id="BAABWH010000001">
    <property type="protein sequence ID" value="GAA6144324.1"/>
    <property type="molecule type" value="Genomic_DNA"/>
</dbReference>
<comment type="caution">
    <text evidence="2">The sequence shown here is derived from an EMBL/GenBank/DDBJ whole genome shotgun (WGS) entry which is preliminary data.</text>
</comment>
<feature type="coiled-coil region" evidence="1">
    <location>
        <begin position="33"/>
        <end position="95"/>
    </location>
</feature>
<proteinExistence type="predicted"/>
<organism evidence="2 3">
    <name type="scientific">Thalassolituus maritimus</name>
    <dbReference type="NCBI Taxonomy" id="484498"/>
    <lineage>
        <taxon>Bacteria</taxon>
        <taxon>Pseudomonadati</taxon>
        <taxon>Pseudomonadota</taxon>
        <taxon>Gammaproteobacteria</taxon>
        <taxon>Oceanospirillales</taxon>
        <taxon>Oceanospirillaceae</taxon>
        <taxon>Thalassolituus</taxon>
    </lineage>
</organism>
<evidence type="ECO:0000256" key="1">
    <source>
        <dbReference type="SAM" id="Coils"/>
    </source>
</evidence>
<keyword evidence="3" id="KW-1185">Reference proteome</keyword>
<dbReference type="InterPro" id="IPR016866">
    <property type="entry name" value="UCP028069"/>
</dbReference>
<accession>A0ABP9ZW03</accession>
<reference evidence="2 3" key="1">
    <citation type="submission" date="2024-04" db="EMBL/GenBank/DDBJ databases">
        <title>Draft genome sequence of Thalassolituus maritimus NBRC 116585.</title>
        <authorList>
            <person name="Miyakawa T."/>
            <person name="Kusuya Y."/>
            <person name="Miura T."/>
        </authorList>
    </citation>
    <scope>NUCLEOTIDE SEQUENCE [LARGE SCALE GENOMIC DNA]</scope>
    <source>
        <strain evidence="2 3">5NW40-0001</strain>
    </source>
</reference>
<protein>
    <recommendedName>
        <fullName evidence="4">DUF3450 family protein</fullName>
    </recommendedName>
</protein>
<dbReference type="Proteomes" id="UP001481413">
    <property type="component" value="Unassembled WGS sequence"/>
</dbReference>
<evidence type="ECO:0008006" key="4">
    <source>
        <dbReference type="Google" id="ProtNLM"/>
    </source>
</evidence>
<keyword evidence="1" id="KW-0175">Coiled coil</keyword>
<dbReference type="Pfam" id="PF11932">
    <property type="entry name" value="DUF3450"/>
    <property type="match status" value="1"/>
</dbReference>
<sequence length="239" mass="26659">MAPFSLAAESSAHSIDELTRQWLETEQQKSRLISRWQDDKPLAEQRLELLRAEKKQLTELLAKRESKGDAVDQKREELVRQQSELESEQAETEALVTTLATRLDAFKPMLPPPLQSTWDNAAGDDSNNQLRLQLARLSSLKEFNERVTLHSMRLKPDNSPEDVLVRQLYLGASQAWFSSADGSYAGTGSVSDGEWVWRFRSDIDAGQILRAIAIAEKQSPAQTLSLPVSSVSAKGDVAP</sequence>